<dbReference type="Pfam" id="PF09445">
    <property type="entry name" value="Methyltransf_15"/>
    <property type="match status" value="1"/>
</dbReference>
<evidence type="ECO:0000256" key="16">
    <source>
        <dbReference type="ARBA" id="ARBA00048763"/>
    </source>
</evidence>
<keyword evidence="25" id="KW-1185">Reference proteome</keyword>
<comment type="catalytic activity">
    <reaction evidence="17">
        <text>a 5'-end (N(7)-methyl 5'-triphosphoguanosine)-ribonucleoside in snRNA + S-adenosyl-L-methionine = a 5'-end (N(2),N(7)-dimethyl 5'-triphosphoguanosine)-ribonucleoside in snRNA + S-adenosyl-L-homocysteine + H(+)</text>
        <dbReference type="Rhea" id="RHEA:78471"/>
        <dbReference type="Rhea" id="RHEA-COMP:19085"/>
        <dbReference type="Rhea" id="RHEA-COMP:19087"/>
        <dbReference type="ChEBI" id="CHEBI:15378"/>
        <dbReference type="ChEBI" id="CHEBI:57856"/>
        <dbReference type="ChEBI" id="CHEBI:59789"/>
        <dbReference type="ChEBI" id="CHEBI:156461"/>
        <dbReference type="ChEBI" id="CHEBI:172880"/>
    </reaction>
    <physiologicalReaction direction="left-to-right" evidence="17">
        <dbReference type="Rhea" id="RHEA:78472"/>
    </physiologicalReaction>
</comment>
<evidence type="ECO:0000256" key="13">
    <source>
        <dbReference type="ARBA" id="ARBA00025783"/>
    </source>
</evidence>
<dbReference type="AlphaFoldDB" id="A0A8J2LK27"/>
<evidence type="ECO:0000256" key="21">
    <source>
        <dbReference type="ARBA" id="ARBA00079339"/>
    </source>
</evidence>
<dbReference type="InterPro" id="IPR019012">
    <property type="entry name" value="RNA_cap_Gua-N2-MeTrfase"/>
</dbReference>
<evidence type="ECO:0000313" key="25">
    <source>
        <dbReference type="Proteomes" id="UP000708208"/>
    </source>
</evidence>
<dbReference type="OrthoDB" id="6619622at2759"/>
<keyword evidence="9" id="KW-0949">S-adenosyl-L-methionine</keyword>
<gene>
    <name evidence="24" type="ORF">AFUS01_LOCUS33747</name>
</gene>
<dbReference type="GO" id="GO:0005730">
    <property type="term" value="C:nucleolus"/>
    <property type="evidence" value="ECO:0007669"/>
    <property type="project" value="UniProtKB-SubCell"/>
</dbReference>
<comment type="caution">
    <text evidence="24">The sequence shown here is derived from an EMBL/GenBank/DDBJ whole genome shotgun (WGS) entry which is preliminary data.</text>
</comment>
<protein>
    <recommendedName>
        <fullName evidence="4">Trimethylguanosine synthase</fullName>
    </recommendedName>
    <alternativeName>
        <fullName evidence="18">Cap-specific guanine-N(2) methyltransferase</fullName>
    </alternativeName>
    <alternativeName>
        <fullName evidence="21">Nuclear receptor coactivator 6-interacting protein</fullName>
    </alternativeName>
    <alternativeName>
        <fullName evidence="22">PRIP-interacting protein with methyltransferase motif</fullName>
    </alternativeName>
</protein>
<evidence type="ECO:0000256" key="6">
    <source>
        <dbReference type="ARBA" id="ARBA00022553"/>
    </source>
</evidence>
<dbReference type="GO" id="GO:0015030">
    <property type="term" value="C:Cajal body"/>
    <property type="evidence" value="ECO:0007669"/>
    <property type="project" value="UniProtKB-SubCell"/>
</dbReference>
<evidence type="ECO:0000256" key="17">
    <source>
        <dbReference type="ARBA" id="ARBA00049075"/>
    </source>
</evidence>
<dbReference type="GO" id="GO:0005737">
    <property type="term" value="C:cytoplasm"/>
    <property type="evidence" value="ECO:0007669"/>
    <property type="project" value="UniProtKB-SubCell"/>
</dbReference>
<dbReference type="Proteomes" id="UP000708208">
    <property type="component" value="Unassembled WGS sequence"/>
</dbReference>
<evidence type="ECO:0000256" key="20">
    <source>
        <dbReference type="ARBA" id="ARBA00064494"/>
    </source>
</evidence>
<organism evidence="24 25">
    <name type="scientific">Allacma fusca</name>
    <dbReference type="NCBI Taxonomy" id="39272"/>
    <lineage>
        <taxon>Eukaryota</taxon>
        <taxon>Metazoa</taxon>
        <taxon>Ecdysozoa</taxon>
        <taxon>Arthropoda</taxon>
        <taxon>Hexapoda</taxon>
        <taxon>Collembola</taxon>
        <taxon>Symphypleona</taxon>
        <taxon>Sminthuridae</taxon>
        <taxon>Allacma</taxon>
    </lineage>
</organism>
<keyword evidence="8" id="KW-0808">Transferase</keyword>
<feature type="region of interest" description="Disordered" evidence="23">
    <location>
        <begin position="160"/>
        <end position="193"/>
    </location>
</feature>
<evidence type="ECO:0000256" key="10">
    <source>
        <dbReference type="ARBA" id="ARBA00023015"/>
    </source>
</evidence>
<evidence type="ECO:0000256" key="9">
    <source>
        <dbReference type="ARBA" id="ARBA00022691"/>
    </source>
</evidence>
<dbReference type="PANTHER" id="PTHR14741:SF32">
    <property type="entry name" value="TRIMETHYLGUANOSINE SYNTHASE"/>
    <property type="match status" value="1"/>
</dbReference>
<evidence type="ECO:0000256" key="12">
    <source>
        <dbReference type="ARBA" id="ARBA00023242"/>
    </source>
</evidence>
<evidence type="ECO:0000256" key="18">
    <source>
        <dbReference type="ARBA" id="ARBA00049790"/>
    </source>
</evidence>
<proteinExistence type="inferred from homology"/>
<comment type="subcellular location">
    <subcellularLocation>
        <location evidence="2">Cytoplasm</location>
    </subcellularLocation>
    <subcellularLocation>
        <location evidence="1">Nucleus</location>
        <location evidence="1">Cajal body</location>
    </subcellularLocation>
    <subcellularLocation>
        <location evidence="3">Nucleus</location>
        <location evidence="3">Nucleolus</location>
    </subcellularLocation>
</comment>
<evidence type="ECO:0000256" key="11">
    <source>
        <dbReference type="ARBA" id="ARBA00023163"/>
    </source>
</evidence>
<comment type="similarity">
    <text evidence="13">Belongs to the methyltransferase superfamily. Trimethylguanosine synthase family.</text>
</comment>
<comment type="catalytic activity">
    <reaction evidence="14">
        <text>a 5'-end (N(2),N(7)-dimethyl 5'-triphosphoguanosine)-ribonucleoside in snoRNA + S-adenosyl-L-methionine = a 5'-end (N(2),N(2),N(7)-trimethyl 5'-triphosphoguanosine)-ribonucleoside in snoRNA + S-adenosyl-L-homocysteine + H(+)</text>
        <dbReference type="Rhea" id="RHEA:78507"/>
        <dbReference type="Rhea" id="RHEA-COMP:19088"/>
        <dbReference type="Rhea" id="RHEA-COMP:19090"/>
        <dbReference type="ChEBI" id="CHEBI:15378"/>
        <dbReference type="ChEBI" id="CHEBI:57856"/>
        <dbReference type="ChEBI" id="CHEBI:59789"/>
        <dbReference type="ChEBI" id="CHEBI:167623"/>
        <dbReference type="ChEBI" id="CHEBI:172880"/>
    </reaction>
    <physiologicalReaction direction="left-to-right" evidence="14">
        <dbReference type="Rhea" id="RHEA:78508"/>
    </physiologicalReaction>
</comment>
<keyword evidence="7" id="KW-0489">Methyltransferase</keyword>
<evidence type="ECO:0000256" key="4">
    <source>
        <dbReference type="ARBA" id="ARBA00018517"/>
    </source>
</evidence>
<dbReference type="FunFam" id="3.40.50.150:FF:000066">
    <property type="entry name" value="Trimethylguanosine synthase 1"/>
    <property type="match status" value="1"/>
</dbReference>
<sequence>MDISEGNIRAKETTSSPTFVFAVDARKYYCRSRVNTMSSYCVLSKLFDSNISDLTVITEKYTDLSVTDSGNHPAELLECYNGFENSSFDLNSQSDGDLSEQDCNVNSSPITDLAENPEEDRIEADWLKYWEEKGDEIVNKSWLEKYRDYINPEFDLSTWVGSGEPEVSETSDSNTTDADEADGSCKGKLPEDGLSEGDTDTLWLQEWHNHYSEIYFQERSKFFEVARTAEEEADMCAELRNKSLRKYWVMRYHLFSKFDDGIKLDEESWFSVTPETIAKHIAARCRRVDGVIVDAFCGCGGNTIQFAKKYSKVIAIDIDPVKIEYAKHNAALYGVEDKIDFVVGNYLHLAPHLKADVVFLSPPWGGPEYANVPIFDLKKMKPLDGYTIFEVTKEITQNIAFYAPRNTNKNQLMQLAGENNFVEIERNMFKKRVKAVTARFRNSILKFQEYILLMTNCFTTLAIGAVNSYIDIIVFIQDTH</sequence>
<name>A0A8J2LK27_9HEXA</name>
<dbReference type="EMBL" id="CAJVCH010529829">
    <property type="protein sequence ID" value="CAG7823535.1"/>
    <property type="molecule type" value="Genomic_DNA"/>
</dbReference>
<evidence type="ECO:0000256" key="7">
    <source>
        <dbReference type="ARBA" id="ARBA00022603"/>
    </source>
</evidence>
<dbReference type="PANTHER" id="PTHR14741">
    <property type="entry name" value="S-ADENOSYLMETHIONINE-DEPENDENT METHYLTRANSFERASE RELATED"/>
    <property type="match status" value="1"/>
</dbReference>
<evidence type="ECO:0000256" key="19">
    <source>
        <dbReference type="ARBA" id="ARBA00057179"/>
    </source>
</evidence>
<dbReference type="CDD" id="cd02440">
    <property type="entry name" value="AdoMet_MTases"/>
    <property type="match status" value="1"/>
</dbReference>
<dbReference type="GO" id="GO:0071164">
    <property type="term" value="F:RNA cap trimethylguanosine synthase activity"/>
    <property type="evidence" value="ECO:0007669"/>
    <property type="project" value="TreeGrafter"/>
</dbReference>
<evidence type="ECO:0000256" key="5">
    <source>
        <dbReference type="ARBA" id="ARBA00022490"/>
    </source>
</evidence>
<evidence type="ECO:0000256" key="8">
    <source>
        <dbReference type="ARBA" id="ARBA00022679"/>
    </source>
</evidence>
<reference evidence="24" key="1">
    <citation type="submission" date="2021-06" db="EMBL/GenBank/DDBJ databases">
        <authorList>
            <person name="Hodson N. C."/>
            <person name="Mongue J. A."/>
            <person name="Jaron S. K."/>
        </authorList>
    </citation>
    <scope>NUCLEOTIDE SEQUENCE</scope>
</reference>
<keyword evidence="5" id="KW-0963">Cytoplasm</keyword>
<comment type="catalytic activity">
    <reaction evidence="16">
        <text>a 5'-end (N(2),N(7)-dimethyl 5'-triphosphoguanosine)-ribonucleoside in snRNA + S-adenosyl-L-methionine = a 5'-end (N(2),N(2),N(7)-trimethyl 5'-triphosphoguanosine)-ribonucleoside in snRNA + S-adenosyl-L-homocysteine + H(+)</text>
        <dbReference type="Rhea" id="RHEA:78479"/>
        <dbReference type="Rhea" id="RHEA-COMP:19087"/>
        <dbReference type="Rhea" id="RHEA-COMP:19089"/>
        <dbReference type="ChEBI" id="CHEBI:15378"/>
        <dbReference type="ChEBI" id="CHEBI:57856"/>
        <dbReference type="ChEBI" id="CHEBI:59789"/>
        <dbReference type="ChEBI" id="CHEBI:167623"/>
        <dbReference type="ChEBI" id="CHEBI:172880"/>
    </reaction>
    <physiologicalReaction direction="left-to-right" evidence="16">
        <dbReference type="Rhea" id="RHEA:78480"/>
    </physiologicalReaction>
</comment>
<keyword evidence="6" id="KW-0597">Phosphoprotein</keyword>
<evidence type="ECO:0000256" key="3">
    <source>
        <dbReference type="ARBA" id="ARBA00004604"/>
    </source>
</evidence>
<keyword evidence="11" id="KW-0804">Transcription</keyword>
<evidence type="ECO:0000256" key="14">
    <source>
        <dbReference type="ARBA" id="ARBA00047418"/>
    </source>
</evidence>
<keyword evidence="12" id="KW-0539">Nucleus</keyword>
<evidence type="ECO:0000256" key="15">
    <source>
        <dbReference type="ARBA" id="ARBA00048740"/>
    </source>
</evidence>
<keyword evidence="10" id="KW-0805">Transcription regulation</keyword>
<comment type="subunit">
    <text evidence="20">May form homooligomers. Interacts with CREBBP/CBP, EED/WAIT1, EP300/P300, NCOA6/PRIP, PPARBP/PBP and SMN.</text>
</comment>
<evidence type="ECO:0000256" key="22">
    <source>
        <dbReference type="ARBA" id="ARBA00081504"/>
    </source>
</evidence>
<comment type="function">
    <text evidence="19">Catalyzes the 2 serial methylation steps for the conversion of the 7-monomethylguanosine (m(7)G) caps of snRNAs and snoRNAs to a 2,2,7-trimethylguanosine (m(2,2,7)G) cap structure. The enzyme is specific for guanine, and N7 methylation must precede N2 methylation. Hypermethylation of the m7G cap of U snRNAs leads to their concentration in nuclear foci, their colocalization with coilin and the formation of canonical Cajal bodies (CBs). Plays a role in transcriptional regulation.</text>
</comment>
<evidence type="ECO:0000256" key="23">
    <source>
        <dbReference type="SAM" id="MobiDB-lite"/>
    </source>
</evidence>
<evidence type="ECO:0000313" key="24">
    <source>
        <dbReference type="EMBL" id="CAG7823535.1"/>
    </source>
</evidence>
<evidence type="ECO:0000256" key="2">
    <source>
        <dbReference type="ARBA" id="ARBA00004496"/>
    </source>
</evidence>
<accession>A0A8J2LK27</accession>
<evidence type="ECO:0000256" key="1">
    <source>
        <dbReference type="ARBA" id="ARBA00004408"/>
    </source>
</evidence>
<comment type="catalytic activity">
    <reaction evidence="15">
        <text>a 5'-end (N(7)-methyl 5'-triphosphoguanosine)-ribonucleoside in snoRNA + S-adenosyl-L-methionine = a 5'-end (N(2),N(7)-dimethyl 5'-triphosphoguanosine)-ribonucleoside in snoRNA + S-adenosyl-L-homocysteine + H(+)</text>
        <dbReference type="Rhea" id="RHEA:78475"/>
        <dbReference type="Rhea" id="RHEA-COMP:19086"/>
        <dbReference type="Rhea" id="RHEA-COMP:19088"/>
        <dbReference type="ChEBI" id="CHEBI:15378"/>
        <dbReference type="ChEBI" id="CHEBI:57856"/>
        <dbReference type="ChEBI" id="CHEBI:59789"/>
        <dbReference type="ChEBI" id="CHEBI:156461"/>
        <dbReference type="ChEBI" id="CHEBI:172880"/>
    </reaction>
    <physiologicalReaction direction="left-to-right" evidence="15">
        <dbReference type="Rhea" id="RHEA:78476"/>
    </physiologicalReaction>
</comment>